<dbReference type="OMA" id="FWGECNG"/>
<feature type="domain" description="SH3" evidence="11">
    <location>
        <begin position="235"/>
        <end position="294"/>
    </location>
</feature>
<evidence type="ECO:0000259" key="11">
    <source>
        <dbReference type="PROSITE" id="PS50002"/>
    </source>
</evidence>
<dbReference type="SMART" id="SM00325">
    <property type="entry name" value="RhoGEF"/>
    <property type="match status" value="1"/>
</dbReference>
<feature type="region of interest" description="Disordered" evidence="10">
    <location>
        <begin position="1520"/>
        <end position="1596"/>
    </location>
</feature>
<feature type="coiled-coil region" evidence="9">
    <location>
        <begin position="1170"/>
        <end position="1200"/>
    </location>
</feature>
<feature type="compositionally biased region" description="Low complexity" evidence="10">
    <location>
        <begin position="629"/>
        <end position="638"/>
    </location>
</feature>
<feature type="coiled-coil region" evidence="9">
    <location>
        <begin position="1052"/>
        <end position="1116"/>
    </location>
</feature>
<dbReference type="GO" id="GO:0005085">
    <property type="term" value="F:guanyl-nucleotide exchange factor activity"/>
    <property type="evidence" value="ECO:0000318"/>
    <property type="project" value="GO_Central"/>
</dbReference>
<protein>
    <recommendedName>
        <fullName evidence="3">Dynamin-binding protein</fullName>
    </recommendedName>
    <alternativeName>
        <fullName evidence="7">Scaffold protein Tuba</fullName>
    </alternativeName>
</protein>
<dbReference type="GO" id="GO:0035556">
    <property type="term" value="P:intracellular signal transduction"/>
    <property type="evidence" value="ECO:0007669"/>
    <property type="project" value="InterPro"/>
</dbReference>
<dbReference type="Pfam" id="PF00018">
    <property type="entry name" value="SH3_1"/>
    <property type="match status" value="3"/>
</dbReference>
<comment type="subcellular location">
    <subcellularLocation>
        <location evidence="1">Cell junction</location>
    </subcellularLocation>
    <subcellularLocation>
        <location evidence="2">Golgi apparatus</location>
        <location evidence="2">Golgi stack</location>
    </subcellularLocation>
</comment>
<proteinExistence type="predicted"/>
<dbReference type="InParanoid" id="A0A7M7P9T6"/>
<dbReference type="PANTHER" id="PTHR22834">
    <property type="entry name" value="NUCLEAR FUSION PROTEIN FUS2"/>
    <property type="match status" value="1"/>
</dbReference>
<dbReference type="GO" id="GO:0070161">
    <property type="term" value="C:anchoring junction"/>
    <property type="evidence" value="ECO:0007669"/>
    <property type="project" value="UniProtKB-SubCell"/>
</dbReference>
<dbReference type="FunFam" id="2.30.30.40:FF:000177">
    <property type="entry name" value="Rho guanine nucleotide exchange factor (GEF) 37"/>
    <property type="match status" value="1"/>
</dbReference>
<dbReference type="SMART" id="SM00326">
    <property type="entry name" value="SH3"/>
    <property type="match status" value="7"/>
</dbReference>
<keyword evidence="6" id="KW-0965">Cell junction</keyword>
<dbReference type="CDD" id="cd11800">
    <property type="entry name" value="SH3_DNMBP_C2_like"/>
    <property type="match status" value="1"/>
</dbReference>
<keyword evidence="4 8" id="KW-0728">SH3 domain</keyword>
<dbReference type="SUPFAM" id="SSF103657">
    <property type="entry name" value="BAR/IMD domain-like"/>
    <property type="match status" value="2"/>
</dbReference>
<feature type="compositionally biased region" description="Pro residues" evidence="10">
    <location>
        <begin position="837"/>
        <end position="853"/>
    </location>
</feature>
<feature type="region of interest" description="Disordered" evidence="10">
    <location>
        <begin position="986"/>
        <end position="1043"/>
    </location>
</feature>
<keyword evidence="9" id="KW-0175">Coiled coil</keyword>
<name>A0A7M7P9T6_STRPU</name>
<evidence type="ECO:0000313" key="15">
    <source>
        <dbReference type="Proteomes" id="UP000007110"/>
    </source>
</evidence>
<feature type="compositionally biased region" description="Polar residues" evidence="10">
    <location>
        <begin position="775"/>
        <end position="786"/>
    </location>
</feature>
<feature type="region of interest" description="Disordered" evidence="10">
    <location>
        <begin position="1694"/>
        <end position="1727"/>
    </location>
</feature>
<evidence type="ECO:0000259" key="13">
    <source>
        <dbReference type="PROSITE" id="PS51021"/>
    </source>
</evidence>
<dbReference type="PANTHER" id="PTHR22834:SF20">
    <property type="entry name" value="SH3 DOMAIN-CONTAINING PROTEIN"/>
    <property type="match status" value="1"/>
</dbReference>
<feature type="domain" description="SH3" evidence="11">
    <location>
        <begin position="71"/>
        <end position="130"/>
    </location>
</feature>
<dbReference type="GeneID" id="587953"/>
<feature type="compositionally biased region" description="Low complexity" evidence="10">
    <location>
        <begin position="556"/>
        <end position="567"/>
    </location>
</feature>
<feature type="compositionally biased region" description="Pro residues" evidence="10">
    <location>
        <begin position="730"/>
        <end position="740"/>
    </location>
</feature>
<dbReference type="InterPro" id="IPR036028">
    <property type="entry name" value="SH3-like_dom_sf"/>
</dbReference>
<dbReference type="SUPFAM" id="SSF50044">
    <property type="entry name" value="SH3-domain"/>
    <property type="match status" value="7"/>
</dbReference>
<dbReference type="InterPro" id="IPR001331">
    <property type="entry name" value="GDS_CDC24_CS"/>
</dbReference>
<dbReference type="CDD" id="cd00160">
    <property type="entry name" value="RhoGEF"/>
    <property type="match status" value="1"/>
</dbReference>
<dbReference type="Pfam" id="PF07653">
    <property type="entry name" value="SH3_2"/>
    <property type="match status" value="1"/>
</dbReference>
<dbReference type="PROSITE" id="PS51021">
    <property type="entry name" value="BAR"/>
    <property type="match status" value="1"/>
</dbReference>
<dbReference type="SUPFAM" id="SSF48065">
    <property type="entry name" value="DBL homology domain (DH-domain)"/>
    <property type="match status" value="1"/>
</dbReference>
<dbReference type="InterPro" id="IPR004148">
    <property type="entry name" value="BAR_dom"/>
</dbReference>
<dbReference type="SMART" id="SM00721">
    <property type="entry name" value="BAR"/>
    <property type="match status" value="1"/>
</dbReference>
<accession>A0A7M7P9T6</accession>
<feature type="region of interest" description="Disordered" evidence="10">
    <location>
        <begin position="629"/>
        <end position="652"/>
    </location>
</feature>
<feature type="domain" description="BAR" evidence="13">
    <location>
        <begin position="1387"/>
        <end position="1677"/>
    </location>
</feature>
<evidence type="ECO:0000256" key="10">
    <source>
        <dbReference type="SAM" id="MobiDB-lite"/>
    </source>
</evidence>
<evidence type="ECO:0000313" key="14">
    <source>
        <dbReference type="EnsemblMetazoa" id="XP_030848508"/>
    </source>
</evidence>
<evidence type="ECO:0000256" key="5">
    <source>
        <dbReference type="ARBA" id="ARBA00022658"/>
    </source>
</evidence>
<dbReference type="Gene3D" id="1.20.1270.60">
    <property type="entry name" value="Arfaptin homology (AH) domain/BAR domain"/>
    <property type="match status" value="1"/>
</dbReference>
<dbReference type="GO" id="GO:0005795">
    <property type="term" value="C:Golgi stack"/>
    <property type="evidence" value="ECO:0007669"/>
    <property type="project" value="UniProtKB-SubCell"/>
</dbReference>
<feature type="domain" description="SH3" evidence="11">
    <location>
        <begin position="139"/>
        <end position="198"/>
    </location>
</feature>
<dbReference type="PRINTS" id="PR00499">
    <property type="entry name" value="P67PHOX"/>
</dbReference>
<organism evidence="14 15">
    <name type="scientific">Strongylocentrotus purpuratus</name>
    <name type="common">Purple sea urchin</name>
    <dbReference type="NCBI Taxonomy" id="7668"/>
    <lineage>
        <taxon>Eukaryota</taxon>
        <taxon>Metazoa</taxon>
        <taxon>Echinodermata</taxon>
        <taxon>Eleutherozoa</taxon>
        <taxon>Echinozoa</taxon>
        <taxon>Echinoidea</taxon>
        <taxon>Euechinoidea</taxon>
        <taxon>Echinacea</taxon>
        <taxon>Camarodonta</taxon>
        <taxon>Echinidea</taxon>
        <taxon>Strongylocentrotidae</taxon>
        <taxon>Strongylocentrotus</taxon>
    </lineage>
</organism>
<dbReference type="PROSITE" id="PS00741">
    <property type="entry name" value="DH_1"/>
    <property type="match status" value="1"/>
</dbReference>
<evidence type="ECO:0000256" key="6">
    <source>
        <dbReference type="ARBA" id="ARBA00022949"/>
    </source>
</evidence>
<keyword evidence="5" id="KW-0344">Guanine-nucleotide releasing factor</keyword>
<dbReference type="Pfam" id="PF03114">
    <property type="entry name" value="BAR"/>
    <property type="match status" value="1"/>
</dbReference>
<dbReference type="RefSeq" id="XP_030848508.1">
    <property type="nucleotide sequence ID" value="XM_030992648.1"/>
</dbReference>
<evidence type="ECO:0000256" key="9">
    <source>
        <dbReference type="SAM" id="Coils"/>
    </source>
</evidence>
<dbReference type="PROSITE" id="PS50002">
    <property type="entry name" value="SH3"/>
    <property type="match status" value="6"/>
</dbReference>
<dbReference type="EnsemblMetazoa" id="XM_030992648">
    <property type="protein sequence ID" value="XP_030848508"/>
    <property type="gene ID" value="LOC587953"/>
</dbReference>
<keyword evidence="15" id="KW-1185">Reference proteome</keyword>
<feature type="domain" description="DH" evidence="12">
    <location>
        <begin position="1135"/>
        <end position="1346"/>
    </location>
</feature>
<feature type="compositionally biased region" description="Low complexity" evidence="10">
    <location>
        <begin position="1707"/>
        <end position="1723"/>
    </location>
</feature>
<evidence type="ECO:0000256" key="2">
    <source>
        <dbReference type="ARBA" id="ARBA00004348"/>
    </source>
</evidence>
<reference evidence="15" key="1">
    <citation type="submission" date="2015-02" db="EMBL/GenBank/DDBJ databases">
        <title>Genome sequencing for Strongylocentrotus purpuratus.</title>
        <authorList>
            <person name="Murali S."/>
            <person name="Liu Y."/>
            <person name="Vee V."/>
            <person name="English A."/>
            <person name="Wang M."/>
            <person name="Skinner E."/>
            <person name="Han Y."/>
            <person name="Muzny D.M."/>
            <person name="Worley K.C."/>
            <person name="Gibbs R.A."/>
        </authorList>
    </citation>
    <scope>NUCLEOTIDE SEQUENCE</scope>
</reference>
<dbReference type="InterPro" id="IPR035899">
    <property type="entry name" value="DBL_dom_sf"/>
</dbReference>
<dbReference type="Proteomes" id="UP000007110">
    <property type="component" value="Unassembled WGS sequence"/>
</dbReference>
<feature type="region of interest" description="Disordered" evidence="10">
    <location>
        <begin position="303"/>
        <end position="324"/>
    </location>
</feature>
<dbReference type="Gene3D" id="2.30.30.40">
    <property type="entry name" value="SH3 Domains"/>
    <property type="match status" value="7"/>
</dbReference>
<dbReference type="InterPro" id="IPR001452">
    <property type="entry name" value="SH3_domain"/>
</dbReference>
<dbReference type="CDD" id="cd07589">
    <property type="entry name" value="BAR_DNMBP"/>
    <property type="match status" value="1"/>
</dbReference>
<dbReference type="Pfam" id="PF14604">
    <property type="entry name" value="SH3_9"/>
    <property type="match status" value="2"/>
</dbReference>
<dbReference type="KEGG" id="spu:587953"/>
<dbReference type="InterPro" id="IPR027267">
    <property type="entry name" value="AH/BAR_dom_sf"/>
</dbReference>
<evidence type="ECO:0000256" key="3">
    <source>
        <dbReference type="ARBA" id="ARBA00018186"/>
    </source>
</evidence>
<evidence type="ECO:0000256" key="4">
    <source>
        <dbReference type="ARBA" id="ARBA00022443"/>
    </source>
</evidence>
<evidence type="ECO:0000256" key="1">
    <source>
        <dbReference type="ARBA" id="ARBA00004282"/>
    </source>
</evidence>
<feature type="region of interest" description="Disordered" evidence="10">
    <location>
        <begin position="924"/>
        <end position="953"/>
    </location>
</feature>
<feature type="region of interest" description="Disordered" evidence="10">
    <location>
        <begin position="413"/>
        <end position="567"/>
    </location>
</feature>
<dbReference type="GO" id="GO:0005737">
    <property type="term" value="C:cytoplasm"/>
    <property type="evidence" value="ECO:0000318"/>
    <property type="project" value="GO_Central"/>
</dbReference>
<sequence>MEVGSKVVAIFDFETTEPGELALRAGDQVDITSLINESWVSGTCNGKSGTFPASFVKPLNDAGSNTSDKKVASYQVTAIQDYDSSTDGDLCFKTGDMITVSNEIDEHWLQGSIGERSGIFPVSYVNKDASLQHNNQASTHDYQARATQKVTGQLSEELSFMVGDIITITGKVDDDWLKGTINGQSGVLPAICVQALDSNSLNGPKTGGTTHDSDLNFDVLDKAFQGTSTTSGATGERPKAKTLFPFSAERDCELSFMDGETIYLRERVDENWFEGELDGNVGLFPAEFVQIVVDIPPGYVPPETKSKSVPLKQGKASGNPVLSSSSTQGEVAVVKPQLLDVGQGKGAPPIKGRRGKVLYDFNPETEHDVSAKQGDIVTIMSKPDNEWYEAKNPAGKVGFIPIAYVQLLEKPRTPSFKRPAPQPPRVKPSKKGSAPSVPTTAPADKNANELFSLGTLESQNPKPDSGGGGGLDDLLFFDPLVGGSDPPLAPTKPATHASDPSLPHAFKAGGSTFKPVSFAGKSSANTATVAPMTAETQSSTPTPPPQPTRGNSLLDMSPVDSPMSPIMMPMSAVDVSNASSDPRPTMTKQESLDSLSKFDILAARPFNPTSSKQIRSVQRPVNRGSSIDASAAVQATAAPSGGSEPVGQDPELLTISQVNQDLDRALLEGSSPNTSAGSGLLTLSQVNSDLDKVIQDDGQEMTPNFNAAFSSEMDAVSNAPFGSEQDDFRPPIPPRQPSPNPFAAAVEEQQAEIQPTKASFNPFSAVTPPGEGDSTLDNSFANSFDPLQSLPDASLPRDDSIPSDMSDDAFAQGINFTINSPLSIPAENPQTSTSFKLPPPPSPGKRPIAPPKPQKFDPRTAVPRPRPRSSVDNIEAVLPAPPLPSQKPVLPPKPDLDLLTDNQRAANPELANFEASIQQIFDTSKWETEETDVSGQQAPAPPPPVTRGASLLDQDLGVISQVLQQHSSTTRGQPSQAAVGDLLGIGGVEETAPPQSNKPSRPAPARPVMPAKKKVPPGRPVAPRLGPDMRKDEDDSSGPGAVNGEAHTAEAIAALESGIAQLKEEIEAQRLHKSNLVRECAFVTVDTDKAELQLQIADDELDILDKERQIETLQEQLTVLMPEPIPAPKMTPADFREKVVTELLKTEDDYVRDIKLCQEGFMTVLQENQIIINEILIVKAEEEMEELERAAENKKAAKGLELDVLFGNMEQVIEVAESFLHDIDAAAEKPIEDQLFGKIFMDHSRNLHEAYAQYCRNHDDASALLEKYEENPEVQEYINQGLELVRQSTNCWDLASFLIKPVQRILKYHLLIAELYKYTEEEHQDRSTLKLALSTMTEVATDINEFKRRKDLVLKYRHRGQEAMSDKLGKINLHSLRKKSQRINQRFTQMTGFGTQTIDEEFDRAERSFHTLEKTIKIFVKDVHAYLEQLKEATSVEATVGSDISDYYANQSNLHEVNKYEAVQNHLANKLYKDYTLFVQQRVMSPLNSLLNMFQGPHKLIQKRYDKLLDYDSYINKAEKTKEKDRTKQSKHKKKDLDSDDDEATTVGSPRRLKEKVSKESKHKRLTDSASEDEATTVGAPRRLKERHPREVKDEKEVARKNYEALNIQLKDELPRLCSMSLALFKSCVISFIEAERDHINSTLKRLYPLIELSIVKSTDMTNIMSDFETSHQDASEGMLIYSFVPRNFDRKVDKTEKKSKKPFTEPKVPASKPPSSKAQSEAQRQSVMTRYPTGRVYQVKSNFIAQQPMDISVYKANIVGIIKEQDPTGSSDRWYVDSGASQGFVPMGILAACNESHSTNIYSSDDEANKGPYSDLGSPQYYYAEWGFTASSPNELSLTEGGVVTVIAAQDTEGNSEWWLVEKDGEQGFVPSTYLAKV</sequence>
<evidence type="ECO:0000256" key="7">
    <source>
        <dbReference type="ARBA" id="ARBA00032587"/>
    </source>
</evidence>
<feature type="compositionally biased region" description="Low complexity" evidence="10">
    <location>
        <begin position="472"/>
        <end position="483"/>
    </location>
</feature>
<dbReference type="PROSITE" id="PS50010">
    <property type="entry name" value="DH_2"/>
    <property type="match status" value="1"/>
</dbReference>
<reference evidence="14" key="2">
    <citation type="submission" date="2021-01" db="UniProtKB">
        <authorList>
            <consortium name="EnsemblMetazoa"/>
        </authorList>
    </citation>
    <scope>IDENTIFICATION</scope>
</reference>
<feature type="domain" description="SH3" evidence="11">
    <location>
        <begin position="350"/>
        <end position="410"/>
    </location>
</feature>
<feature type="domain" description="SH3" evidence="11">
    <location>
        <begin position="1818"/>
        <end position="1879"/>
    </location>
</feature>
<evidence type="ECO:0000256" key="8">
    <source>
        <dbReference type="PROSITE-ProRule" id="PRU00192"/>
    </source>
</evidence>
<feature type="domain" description="SH3" evidence="11">
    <location>
        <begin position="2"/>
        <end position="61"/>
    </location>
</feature>
<dbReference type="InterPro" id="IPR051492">
    <property type="entry name" value="Dynamin-Rho_GEF"/>
</dbReference>
<dbReference type="FunCoup" id="A0A7M7P9T6">
    <property type="interactions" value="292"/>
</dbReference>
<feature type="region of interest" description="Disordered" evidence="10">
    <location>
        <begin position="717"/>
        <end position="910"/>
    </location>
</feature>
<dbReference type="FunFam" id="1.20.900.10:FF:000086">
    <property type="entry name" value="Uncharacterized protein"/>
    <property type="match status" value="1"/>
</dbReference>
<dbReference type="Pfam" id="PF00621">
    <property type="entry name" value="RhoGEF"/>
    <property type="match status" value="1"/>
</dbReference>
<dbReference type="InterPro" id="IPR000219">
    <property type="entry name" value="DH_dom"/>
</dbReference>
<feature type="compositionally biased region" description="Polar residues" evidence="10">
    <location>
        <begin position="814"/>
        <end position="835"/>
    </location>
</feature>
<feature type="compositionally biased region" description="Low complexity" evidence="10">
    <location>
        <begin position="741"/>
        <end position="754"/>
    </location>
</feature>
<dbReference type="OrthoDB" id="6244550at2759"/>
<feature type="compositionally biased region" description="Pro residues" evidence="10">
    <location>
        <begin position="879"/>
        <end position="893"/>
    </location>
</feature>
<evidence type="ECO:0000259" key="12">
    <source>
        <dbReference type="PROSITE" id="PS50010"/>
    </source>
</evidence>
<dbReference type="Gene3D" id="1.20.900.10">
    <property type="entry name" value="Dbl homology (DH) domain"/>
    <property type="match status" value="1"/>
</dbReference>